<dbReference type="GO" id="GO:0006364">
    <property type="term" value="P:rRNA processing"/>
    <property type="evidence" value="ECO:0007669"/>
    <property type="project" value="UniProtKB-KW"/>
</dbReference>
<name>R6WTD1_9FIRM</name>
<dbReference type="PANTHER" id="PTHR33603:SF1">
    <property type="entry name" value="RIBOSOMAL RNA LARGE SUBUNIT METHYLTRANSFERASE H"/>
    <property type="match status" value="1"/>
</dbReference>
<keyword evidence="4" id="KW-0949">S-adenosyl-L-methionine</keyword>
<dbReference type="PANTHER" id="PTHR33603">
    <property type="entry name" value="METHYLTRANSFERASE"/>
    <property type="match status" value="1"/>
</dbReference>
<evidence type="ECO:0000256" key="3">
    <source>
        <dbReference type="ARBA" id="ARBA00022679"/>
    </source>
</evidence>
<keyword evidence="1" id="KW-0698">rRNA processing</keyword>
<dbReference type="Gene3D" id="3.40.1280.10">
    <property type="match status" value="1"/>
</dbReference>
<protein>
    <submittedName>
        <fullName evidence="6">Ribosomal RNA large subunit methyltransferase H</fullName>
    </submittedName>
</protein>
<evidence type="ECO:0000313" key="6">
    <source>
        <dbReference type="EMBL" id="CDD12610.1"/>
    </source>
</evidence>
<comment type="caution">
    <text evidence="6">The sequence shown here is derived from an EMBL/GenBank/DDBJ whole genome shotgun (WGS) entry which is preliminary data.</text>
</comment>
<dbReference type="GO" id="GO:0032259">
    <property type="term" value="P:methylation"/>
    <property type="evidence" value="ECO:0007669"/>
    <property type="project" value="UniProtKB-KW"/>
</dbReference>
<keyword evidence="2 6" id="KW-0489">Methyltransferase</keyword>
<dbReference type="CDD" id="cd18081">
    <property type="entry name" value="RlmH-like"/>
    <property type="match status" value="1"/>
</dbReference>
<dbReference type="AlphaFoldDB" id="R6WTD1"/>
<comment type="similarity">
    <text evidence="5">Belongs to the RNA methyltransferase RlmH family.</text>
</comment>
<dbReference type="EMBL" id="CBGL010000129">
    <property type="protein sequence ID" value="CDD12610.1"/>
    <property type="molecule type" value="Genomic_DNA"/>
</dbReference>
<dbReference type="GO" id="GO:0008168">
    <property type="term" value="F:methyltransferase activity"/>
    <property type="evidence" value="ECO:0007669"/>
    <property type="project" value="UniProtKB-KW"/>
</dbReference>
<evidence type="ECO:0000256" key="2">
    <source>
        <dbReference type="ARBA" id="ARBA00022603"/>
    </source>
</evidence>
<evidence type="ECO:0000313" key="7">
    <source>
        <dbReference type="Proteomes" id="UP000014937"/>
    </source>
</evidence>
<evidence type="ECO:0000256" key="4">
    <source>
        <dbReference type="ARBA" id="ARBA00022691"/>
    </source>
</evidence>
<dbReference type="Pfam" id="PF02590">
    <property type="entry name" value="SPOUT_MTase"/>
    <property type="match status" value="1"/>
</dbReference>
<proteinExistence type="inferred from homology"/>
<dbReference type="HOGENOM" id="CLU_100552_0_0_9"/>
<organism evidence="6 7">
    <name type="scientific">Phascolarctobacterium succinatutens CAG:287</name>
    <dbReference type="NCBI Taxonomy" id="1263101"/>
    <lineage>
        <taxon>Bacteria</taxon>
        <taxon>Bacillati</taxon>
        <taxon>Bacillota</taxon>
        <taxon>Negativicutes</taxon>
        <taxon>Acidaminococcales</taxon>
        <taxon>Acidaminococcaceae</taxon>
        <taxon>Phascolarctobacterium</taxon>
    </lineage>
</organism>
<reference evidence="6" key="1">
    <citation type="submission" date="2012-11" db="EMBL/GenBank/DDBJ databases">
        <title>Dependencies among metagenomic species, viruses, plasmids and units of genetic variation.</title>
        <authorList>
            <person name="Nielsen H.B."/>
            <person name="Almeida M."/>
            <person name="Juncker A.S."/>
            <person name="Rasmussen S."/>
            <person name="Li J."/>
            <person name="Sunagawa S."/>
            <person name="Plichta D."/>
            <person name="Gautier L."/>
            <person name="Le Chatelier E."/>
            <person name="Peletier E."/>
            <person name="Bonde I."/>
            <person name="Nielsen T."/>
            <person name="Manichanh C."/>
            <person name="Arumugam M."/>
            <person name="Batto J."/>
            <person name="Santos M.B.Q.D."/>
            <person name="Blom N."/>
            <person name="Borruel N."/>
            <person name="Burgdorf K.S."/>
            <person name="Boumezbeur F."/>
            <person name="Casellas F."/>
            <person name="Dore J."/>
            <person name="Guarner F."/>
            <person name="Hansen T."/>
            <person name="Hildebrand F."/>
            <person name="Kaas R.S."/>
            <person name="Kennedy S."/>
            <person name="Kristiansen K."/>
            <person name="Kultima J.R."/>
            <person name="Leonard P."/>
            <person name="Levenez F."/>
            <person name="Lund O."/>
            <person name="Moumen B."/>
            <person name="Le Paslier D."/>
            <person name="Pons N."/>
            <person name="Pedersen O."/>
            <person name="Prifti E."/>
            <person name="Qin J."/>
            <person name="Raes J."/>
            <person name="Tap J."/>
            <person name="Tims S."/>
            <person name="Ussery D.W."/>
            <person name="Yamada T."/>
            <person name="MetaHit consortium"/>
            <person name="Renault P."/>
            <person name="Sicheritz-Ponten T."/>
            <person name="Bork P."/>
            <person name="Wang J."/>
            <person name="Brunak S."/>
            <person name="Ehrlich S.D."/>
        </authorList>
    </citation>
    <scope>NUCLEOTIDE SEQUENCE [LARGE SCALE GENOMIC DNA]</scope>
</reference>
<gene>
    <name evidence="6" type="ORF">BN587_01129</name>
</gene>
<dbReference type="InterPro" id="IPR029028">
    <property type="entry name" value="Alpha/beta_knot_MTases"/>
</dbReference>
<dbReference type="SUPFAM" id="SSF75217">
    <property type="entry name" value="alpha/beta knot"/>
    <property type="match status" value="1"/>
</dbReference>
<accession>R6WTD1</accession>
<evidence type="ECO:0000256" key="5">
    <source>
        <dbReference type="ARBA" id="ARBA00038303"/>
    </source>
</evidence>
<dbReference type="Proteomes" id="UP000014937">
    <property type="component" value="Unassembled WGS sequence"/>
</dbReference>
<keyword evidence="3 6" id="KW-0808">Transferase</keyword>
<evidence type="ECO:0000256" key="1">
    <source>
        <dbReference type="ARBA" id="ARBA00022552"/>
    </source>
</evidence>
<dbReference type="InterPro" id="IPR003742">
    <property type="entry name" value="RlmH-like"/>
</dbReference>
<sequence length="114" mass="12457">MKITIACVGKIKEKYLTAGIEEFSKRLTPFCKLETLAINEERMPDNPSPAEKQQVLERETQRLLAIIPANSYVILLDVIGKQLSSPDLAAKLDELALAGNSHITFVIGGGFGDT</sequence>
<dbReference type="InterPro" id="IPR029026">
    <property type="entry name" value="tRNA_m1G_MTases_N"/>
</dbReference>